<dbReference type="AlphaFoldDB" id="A0A6G6Y359"/>
<gene>
    <name evidence="3" type="ORF">G5C33_04090</name>
</gene>
<evidence type="ECO:0000256" key="1">
    <source>
        <dbReference type="SAM" id="SignalP"/>
    </source>
</evidence>
<dbReference type="Gene3D" id="2.60.40.10">
    <property type="entry name" value="Immunoglobulins"/>
    <property type="match status" value="1"/>
</dbReference>
<name>A0A6G6Y359_9SPHN</name>
<dbReference type="Proteomes" id="UP000501568">
    <property type="component" value="Chromosome"/>
</dbReference>
<dbReference type="GO" id="GO:0030288">
    <property type="term" value="C:outer membrane-bounded periplasmic space"/>
    <property type="evidence" value="ECO:0007669"/>
    <property type="project" value="InterPro"/>
</dbReference>
<dbReference type="Pfam" id="PF00345">
    <property type="entry name" value="PapD_N"/>
    <property type="match status" value="1"/>
</dbReference>
<dbReference type="PANTHER" id="PTHR30251">
    <property type="entry name" value="PILUS ASSEMBLY CHAPERONE"/>
    <property type="match status" value="1"/>
</dbReference>
<evidence type="ECO:0000259" key="2">
    <source>
        <dbReference type="Pfam" id="PF00345"/>
    </source>
</evidence>
<dbReference type="InterPro" id="IPR013783">
    <property type="entry name" value="Ig-like_fold"/>
</dbReference>
<organism evidence="3 4">
    <name type="scientific">Stakelama tenebrarum</name>
    <dbReference type="NCBI Taxonomy" id="2711215"/>
    <lineage>
        <taxon>Bacteria</taxon>
        <taxon>Pseudomonadati</taxon>
        <taxon>Pseudomonadota</taxon>
        <taxon>Alphaproteobacteria</taxon>
        <taxon>Sphingomonadales</taxon>
        <taxon>Sphingomonadaceae</taxon>
        <taxon>Stakelama</taxon>
    </lineage>
</organism>
<dbReference type="InterPro" id="IPR008962">
    <property type="entry name" value="PapD-like_sf"/>
</dbReference>
<dbReference type="InterPro" id="IPR050643">
    <property type="entry name" value="Periplasmic_pilus_chap"/>
</dbReference>
<dbReference type="GO" id="GO:0071555">
    <property type="term" value="P:cell wall organization"/>
    <property type="evidence" value="ECO:0007669"/>
    <property type="project" value="InterPro"/>
</dbReference>
<dbReference type="SUPFAM" id="SSF49354">
    <property type="entry name" value="PapD-like"/>
    <property type="match status" value="1"/>
</dbReference>
<feature type="chain" id="PRO_5026295862" evidence="1">
    <location>
        <begin position="27"/>
        <end position="245"/>
    </location>
</feature>
<feature type="domain" description="Pili assembly chaperone N-terminal" evidence="2">
    <location>
        <begin position="45"/>
        <end position="140"/>
    </location>
</feature>
<evidence type="ECO:0000313" key="4">
    <source>
        <dbReference type="Proteomes" id="UP000501568"/>
    </source>
</evidence>
<protein>
    <submittedName>
        <fullName evidence="3">Molecular chaperone</fullName>
    </submittedName>
</protein>
<dbReference type="RefSeq" id="WP_165326045.1">
    <property type="nucleotide sequence ID" value="NZ_CP049109.1"/>
</dbReference>
<dbReference type="KEGG" id="spzr:G5C33_04090"/>
<dbReference type="PANTHER" id="PTHR30251:SF4">
    <property type="entry name" value="SLR1668 PROTEIN"/>
    <property type="match status" value="1"/>
</dbReference>
<dbReference type="InterPro" id="IPR016147">
    <property type="entry name" value="Pili_assmbl_chaperone_N"/>
</dbReference>
<dbReference type="EMBL" id="CP049109">
    <property type="protein sequence ID" value="QIG79043.1"/>
    <property type="molecule type" value="Genomic_DNA"/>
</dbReference>
<sequence length="245" mass="26472">MQFFTRKQLVRIAVIATLGLAAPALAYRVSPMIYDLDPFGPGATKVLRIENDGDKPITVEIVPEKRSFDIMGAEKRTPAEEDFLIFPPQAVIQPDATQAVRVQYIGEPGLTRSETYTVTVKQVPVQLPTEAQTGVQFLFNFSTLANVVPAGASADVRLESVTREADGSVRLGLRNAGTKYANLATAKVTLTGPGISYEVPIEAWREALGTAWLLPDLERVVLLPAELGVPEGVAAGTIVIRDSDR</sequence>
<proteinExistence type="predicted"/>
<feature type="signal peptide" evidence="1">
    <location>
        <begin position="1"/>
        <end position="26"/>
    </location>
</feature>
<reference evidence="3 4" key="1">
    <citation type="submission" date="2020-02" db="EMBL/GenBank/DDBJ databases">
        <authorList>
            <person name="Zheng R.K."/>
            <person name="Sun C.M."/>
        </authorList>
    </citation>
    <scope>NUCLEOTIDE SEQUENCE [LARGE SCALE GENOMIC DNA]</scope>
    <source>
        <strain evidence="4">zrk23</strain>
    </source>
</reference>
<accession>A0A6G6Y359</accession>
<keyword evidence="4" id="KW-1185">Reference proteome</keyword>
<evidence type="ECO:0000313" key="3">
    <source>
        <dbReference type="EMBL" id="QIG79043.1"/>
    </source>
</evidence>
<keyword evidence="1" id="KW-0732">Signal</keyword>